<dbReference type="SMART" id="SM00075">
    <property type="entry name" value="HYDRO"/>
    <property type="match status" value="1"/>
</dbReference>
<evidence type="ECO:0000256" key="7">
    <source>
        <dbReference type="RuleBase" id="RU365009"/>
    </source>
</evidence>
<protein>
    <recommendedName>
        <fullName evidence="7">Hydrophobin</fullName>
    </recommendedName>
</protein>
<keyword evidence="10" id="KW-1185">Reference proteome</keyword>
<name>A0A5C3LEN7_COPMA</name>
<evidence type="ECO:0000313" key="10">
    <source>
        <dbReference type="Proteomes" id="UP000307440"/>
    </source>
</evidence>
<keyword evidence="4 7" id="KW-0964">Secreted</keyword>
<dbReference type="Pfam" id="PF01185">
    <property type="entry name" value="Hydrophobin"/>
    <property type="match status" value="1"/>
</dbReference>
<dbReference type="EMBL" id="ML210169">
    <property type="protein sequence ID" value="TFK26941.1"/>
    <property type="molecule type" value="Genomic_DNA"/>
</dbReference>
<comment type="subcellular location">
    <subcellularLocation>
        <location evidence="1 7">Secreted</location>
        <location evidence="1 7">Cell wall</location>
    </subcellularLocation>
</comment>
<gene>
    <name evidence="9" type="ORF">FA15DRAFT_729020</name>
</gene>
<evidence type="ECO:0000256" key="3">
    <source>
        <dbReference type="ARBA" id="ARBA00022512"/>
    </source>
</evidence>
<keyword evidence="5 7" id="KW-0732">Signal</keyword>
<dbReference type="OrthoDB" id="4225815at2759"/>
<evidence type="ECO:0000313" key="9">
    <source>
        <dbReference type="EMBL" id="TFK26941.1"/>
    </source>
</evidence>
<feature type="compositionally biased region" description="Pro residues" evidence="8">
    <location>
        <begin position="23"/>
        <end position="39"/>
    </location>
</feature>
<evidence type="ECO:0000256" key="8">
    <source>
        <dbReference type="SAM" id="MobiDB-lite"/>
    </source>
</evidence>
<feature type="signal peptide" evidence="7">
    <location>
        <begin position="1"/>
        <end position="18"/>
    </location>
</feature>
<evidence type="ECO:0000256" key="4">
    <source>
        <dbReference type="ARBA" id="ARBA00022525"/>
    </source>
</evidence>
<dbReference type="PROSITE" id="PS00956">
    <property type="entry name" value="HYDROPHOBIN"/>
    <property type="match status" value="1"/>
</dbReference>
<evidence type="ECO:0000256" key="6">
    <source>
        <dbReference type="ARBA" id="ARBA00023157"/>
    </source>
</evidence>
<dbReference type="AlphaFoldDB" id="A0A5C3LEN7"/>
<reference evidence="9 10" key="1">
    <citation type="journal article" date="2019" name="Nat. Ecol. Evol.">
        <title>Megaphylogeny resolves global patterns of mushroom evolution.</title>
        <authorList>
            <person name="Varga T."/>
            <person name="Krizsan K."/>
            <person name="Foldi C."/>
            <person name="Dima B."/>
            <person name="Sanchez-Garcia M."/>
            <person name="Sanchez-Ramirez S."/>
            <person name="Szollosi G.J."/>
            <person name="Szarkandi J.G."/>
            <person name="Papp V."/>
            <person name="Albert L."/>
            <person name="Andreopoulos W."/>
            <person name="Angelini C."/>
            <person name="Antonin V."/>
            <person name="Barry K.W."/>
            <person name="Bougher N.L."/>
            <person name="Buchanan P."/>
            <person name="Buyck B."/>
            <person name="Bense V."/>
            <person name="Catcheside P."/>
            <person name="Chovatia M."/>
            <person name="Cooper J."/>
            <person name="Damon W."/>
            <person name="Desjardin D."/>
            <person name="Finy P."/>
            <person name="Geml J."/>
            <person name="Haridas S."/>
            <person name="Hughes K."/>
            <person name="Justo A."/>
            <person name="Karasinski D."/>
            <person name="Kautmanova I."/>
            <person name="Kiss B."/>
            <person name="Kocsube S."/>
            <person name="Kotiranta H."/>
            <person name="LaButti K.M."/>
            <person name="Lechner B.E."/>
            <person name="Liimatainen K."/>
            <person name="Lipzen A."/>
            <person name="Lukacs Z."/>
            <person name="Mihaltcheva S."/>
            <person name="Morgado L.N."/>
            <person name="Niskanen T."/>
            <person name="Noordeloos M.E."/>
            <person name="Ohm R.A."/>
            <person name="Ortiz-Santana B."/>
            <person name="Ovrebo C."/>
            <person name="Racz N."/>
            <person name="Riley R."/>
            <person name="Savchenko A."/>
            <person name="Shiryaev A."/>
            <person name="Soop K."/>
            <person name="Spirin V."/>
            <person name="Szebenyi C."/>
            <person name="Tomsovsky M."/>
            <person name="Tulloss R.E."/>
            <person name="Uehling J."/>
            <person name="Grigoriev I.V."/>
            <person name="Vagvolgyi C."/>
            <person name="Papp T."/>
            <person name="Martin F.M."/>
            <person name="Miettinen O."/>
            <person name="Hibbett D.S."/>
            <person name="Nagy L.G."/>
        </authorList>
    </citation>
    <scope>NUCLEOTIDE SEQUENCE [LARGE SCALE GENOMIC DNA]</scope>
    <source>
        <strain evidence="9 10">CBS 121175</strain>
    </source>
</reference>
<dbReference type="CDD" id="cd23507">
    <property type="entry name" value="hydrophobin_I"/>
    <property type="match status" value="1"/>
</dbReference>
<dbReference type="GO" id="GO:0009277">
    <property type="term" value="C:fungal-type cell wall"/>
    <property type="evidence" value="ECO:0007669"/>
    <property type="project" value="InterPro"/>
</dbReference>
<accession>A0A5C3LEN7</accession>
<feature type="region of interest" description="Disordered" evidence="8">
    <location>
        <begin position="21"/>
        <end position="40"/>
    </location>
</feature>
<comment type="similarity">
    <text evidence="2 7">Belongs to the fungal hydrophobin family.</text>
</comment>
<proteinExistence type="inferred from homology"/>
<dbReference type="STRING" id="230819.A0A5C3LEN7"/>
<sequence>MQFKVIATLAALATVVVAVPTDPVTPPTPPPPPPPPPPQCSTGPIQCCNSVQQANVPAVSALLGLLGIVVNPITALVGLNCSPLTVIGIGGNQCNAQTVCCTNNSFNGLVAIGCTPINIGL</sequence>
<feature type="chain" id="PRO_5023154606" description="Hydrophobin" evidence="7">
    <location>
        <begin position="19"/>
        <end position="121"/>
    </location>
</feature>
<evidence type="ECO:0000256" key="1">
    <source>
        <dbReference type="ARBA" id="ARBA00004191"/>
    </source>
</evidence>
<evidence type="ECO:0000256" key="5">
    <source>
        <dbReference type="ARBA" id="ARBA00022729"/>
    </source>
</evidence>
<organism evidence="9 10">
    <name type="scientific">Coprinopsis marcescibilis</name>
    <name type="common">Agaric fungus</name>
    <name type="synonym">Psathyrella marcescibilis</name>
    <dbReference type="NCBI Taxonomy" id="230819"/>
    <lineage>
        <taxon>Eukaryota</taxon>
        <taxon>Fungi</taxon>
        <taxon>Dikarya</taxon>
        <taxon>Basidiomycota</taxon>
        <taxon>Agaricomycotina</taxon>
        <taxon>Agaricomycetes</taxon>
        <taxon>Agaricomycetidae</taxon>
        <taxon>Agaricales</taxon>
        <taxon>Agaricineae</taxon>
        <taxon>Psathyrellaceae</taxon>
        <taxon>Coprinopsis</taxon>
    </lineage>
</organism>
<dbReference type="Proteomes" id="UP000307440">
    <property type="component" value="Unassembled WGS sequence"/>
</dbReference>
<dbReference type="GO" id="GO:0005199">
    <property type="term" value="F:structural constituent of cell wall"/>
    <property type="evidence" value="ECO:0007669"/>
    <property type="project" value="InterPro"/>
</dbReference>
<keyword evidence="6 7" id="KW-1015">Disulfide bond</keyword>
<evidence type="ECO:0000256" key="2">
    <source>
        <dbReference type="ARBA" id="ARBA00010446"/>
    </source>
</evidence>
<keyword evidence="3 7" id="KW-0134">Cell wall</keyword>
<dbReference type="InterPro" id="IPR001338">
    <property type="entry name" value="Class_I_Hydrophobin"/>
</dbReference>
<dbReference type="InterPro" id="IPR019778">
    <property type="entry name" value="Class_I_Hydrophobin_CS"/>
</dbReference>